<evidence type="ECO:0000313" key="1">
    <source>
        <dbReference type="EMBL" id="CAG9951176.1"/>
    </source>
</evidence>
<gene>
    <name evidence="1" type="ORF">CRV2_00020291</name>
</gene>
<protein>
    <submittedName>
        <fullName evidence="1">Uncharacterized protein</fullName>
    </submittedName>
</protein>
<name>A0ACA9UCW3_BIOOC</name>
<comment type="caution">
    <text evidence="1">The sequence shown here is derived from an EMBL/GenBank/DDBJ whole genome shotgun (WGS) entry which is preliminary data.</text>
</comment>
<keyword evidence="2" id="KW-1185">Reference proteome</keyword>
<reference evidence="1" key="2">
    <citation type="submission" date="2021-10" db="EMBL/GenBank/DDBJ databases">
        <authorList>
            <person name="Piombo E."/>
        </authorList>
    </citation>
    <scope>NUCLEOTIDE SEQUENCE</scope>
</reference>
<evidence type="ECO:0000313" key="2">
    <source>
        <dbReference type="Proteomes" id="UP000836387"/>
    </source>
</evidence>
<dbReference type="Proteomes" id="UP000836387">
    <property type="component" value="Unassembled WGS sequence"/>
</dbReference>
<proteinExistence type="predicted"/>
<reference evidence="1" key="1">
    <citation type="submission" date="2020-04" db="EMBL/GenBank/DDBJ databases">
        <authorList>
            <person name="Broberg M."/>
        </authorList>
    </citation>
    <scope>NUCLEOTIDE SEQUENCE</scope>
</reference>
<dbReference type="EMBL" id="CADEHS020000245">
    <property type="protein sequence ID" value="CAG9951176.1"/>
    <property type="molecule type" value="Genomic_DNA"/>
</dbReference>
<sequence length="62" mass="7145">MTVRAKICGVIHTQGTDPKVWDRLPDRFSAHPLTKEILAKVAEDKANLRKAKDYYHNLNLRT</sequence>
<organism evidence="1 2">
    <name type="scientific">Clonostachys rosea f. rosea IK726</name>
    <dbReference type="NCBI Taxonomy" id="1349383"/>
    <lineage>
        <taxon>Eukaryota</taxon>
        <taxon>Fungi</taxon>
        <taxon>Dikarya</taxon>
        <taxon>Ascomycota</taxon>
        <taxon>Pezizomycotina</taxon>
        <taxon>Sordariomycetes</taxon>
        <taxon>Hypocreomycetidae</taxon>
        <taxon>Hypocreales</taxon>
        <taxon>Bionectriaceae</taxon>
        <taxon>Clonostachys</taxon>
    </lineage>
</organism>
<accession>A0ACA9UCW3</accession>